<proteinExistence type="predicted"/>
<sequence length="66" mass="7234">MHPKPLDQPSSQPQTVAPEADATVDTNLIEFEMNTSSPGDDFVFEDFARLGLTGITFDKDEGDPFC</sequence>
<dbReference type="EMBL" id="VHII01000014">
    <property type="protein sequence ID" value="KAF1380366.1"/>
    <property type="molecule type" value="Genomic_DNA"/>
</dbReference>
<gene>
    <name evidence="2" type="ORF">PFLUV_G00162920</name>
</gene>
<dbReference type="Proteomes" id="UP000465112">
    <property type="component" value="Chromosome 14"/>
</dbReference>
<feature type="region of interest" description="Disordered" evidence="1">
    <location>
        <begin position="1"/>
        <end position="25"/>
    </location>
</feature>
<dbReference type="AlphaFoldDB" id="A0A6A5ECQ2"/>
<organism evidence="2 3">
    <name type="scientific">Perca fluviatilis</name>
    <name type="common">European perch</name>
    <dbReference type="NCBI Taxonomy" id="8168"/>
    <lineage>
        <taxon>Eukaryota</taxon>
        <taxon>Metazoa</taxon>
        <taxon>Chordata</taxon>
        <taxon>Craniata</taxon>
        <taxon>Vertebrata</taxon>
        <taxon>Euteleostomi</taxon>
        <taxon>Actinopterygii</taxon>
        <taxon>Neopterygii</taxon>
        <taxon>Teleostei</taxon>
        <taxon>Neoteleostei</taxon>
        <taxon>Acanthomorphata</taxon>
        <taxon>Eupercaria</taxon>
        <taxon>Perciformes</taxon>
        <taxon>Percoidei</taxon>
        <taxon>Percidae</taxon>
        <taxon>Percinae</taxon>
        <taxon>Perca</taxon>
    </lineage>
</organism>
<protein>
    <submittedName>
        <fullName evidence="2">Uncharacterized protein</fullName>
    </submittedName>
</protein>
<evidence type="ECO:0000256" key="1">
    <source>
        <dbReference type="SAM" id="MobiDB-lite"/>
    </source>
</evidence>
<reference evidence="2 3" key="1">
    <citation type="submission" date="2019-06" db="EMBL/GenBank/DDBJ databases">
        <title>A chromosome-scale genome assembly of the European perch, Perca fluviatilis.</title>
        <authorList>
            <person name="Roques C."/>
            <person name="Zahm M."/>
            <person name="Cabau C."/>
            <person name="Klopp C."/>
            <person name="Bouchez O."/>
            <person name="Donnadieu C."/>
            <person name="Kuhl H."/>
            <person name="Gislard M."/>
            <person name="Guendouz S."/>
            <person name="Journot L."/>
            <person name="Haffray P."/>
            <person name="Bestin A."/>
            <person name="Morvezen R."/>
            <person name="Feron R."/>
            <person name="Wen M."/>
            <person name="Jouanno E."/>
            <person name="Herpin A."/>
            <person name="Schartl M."/>
            <person name="Postlethwait J."/>
            <person name="Schaerlinger B."/>
            <person name="Chardard D."/>
            <person name="Lecocq T."/>
            <person name="Poncet C."/>
            <person name="Jaffrelo L."/>
            <person name="Lampietro C."/>
            <person name="Guiguen Y."/>
        </authorList>
    </citation>
    <scope>NUCLEOTIDE SEQUENCE [LARGE SCALE GENOMIC DNA]</scope>
    <source>
        <tissue evidence="2">Blood</tissue>
    </source>
</reference>
<evidence type="ECO:0000313" key="3">
    <source>
        <dbReference type="Proteomes" id="UP000465112"/>
    </source>
</evidence>
<accession>A0A6A5ECQ2</accession>
<comment type="caution">
    <text evidence="2">The sequence shown here is derived from an EMBL/GenBank/DDBJ whole genome shotgun (WGS) entry which is preliminary data.</text>
</comment>
<name>A0A6A5ECQ2_PERFL</name>
<evidence type="ECO:0000313" key="2">
    <source>
        <dbReference type="EMBL" id="KAF1380366.1"/>
    </source>
</evidence>
<keyword evidence="3" id="KW-1185">Reference proteome</keyword>